<dbReference type="RefSeq" id="WP_306712363.1">
    <property type="nucleotide sequence ID" value="NZ_JAUJFI010000385.1"/>
</dbReference>
<organism evidence="2 3">
    <name type="scientific">Azospirillum isscasi</name>
    <dbReference type="NCBI Taxonomy" id="3053926"/>
    <lineage>
        <taxon>Bacteria</taxon>
        <taxon>Pseudomonadati</taxon>
        <taxon>Pseudomonadota</taxon>
        <taxon>Alphaproteobacteria</taxon>
        <taxon>Rhodospirillales</taxon>
        <taxon>Azospirillaceae</taxon>
        <taxon>Azospirillum</taxon>
    </lineage>
</organism>
<dbReference type="Proteomes" id="UP001227317">
    <property type="component" value="Unassembled WGS sequence"/>
</dbReference>
<dbReference type="EMBL" id="JAUJFI010000385">
    <property type="protein sequence ID" value="MDQ2106778.1"/>
    <property type="molecule type" value="Genomic_DNA"/>
</dbReference>
<accession>A0ABU0WS70</accession>
<evidence type="ECO:0000313" key="2">
    <source>
        <dbReference type="EMBL" id="MDQ2106778.1"/>
    </source>
</evidence>
<name>A0ABU0WS70_9PROT</name>
<evidence type="ECO:0000313" key="3">
    <source>
        <dbReference type="Proteomes" id="UP001227317"/>
    </source>
</evidence>
<gene>
    <name evidence="2" type="ORF">QSG27_29110</name>
</gene>
<protein>
    <submittedName>
        <fullName evidence="2">Uncharacterized protein</fullName>
    </submittedName>
</protein>
<keyword evidence="3" id="KW-1185">Reference proteome</keyword>
<comment type="caution">
    <text evidence="2">The sequence shown here is derived from an EMBL/GenBank/DDBJ whole genome shotgun (WGS) entry which is preliminary data.</text>
</comment>
<evidence type="ECO:0000256" key="1">
    <source>
        <dbReference type="SAM" id="MobiDB-lite"/>
    </source>
</evidence>
<proteinExistence type="predicted"/>
<feature type="region of interest" description="Disordered" evidence="1">
    <location>
        <begin position="27"/>
        <end position="97"/>
    </location>
</feature>
<feature type="non-terminal residue" evidence="2">
    <location>
        <position position="97"/>
    </location>
</feature>
<feature type="compositionally biased region" description="Basic and acidic residues" evidence="1">
    <location>
        <begin position="53"/>
        <end position="72"/>
    </location>
</feature>
<sequence length="97" mass="10954">MFYELSISYDERPASFSIKGEYGKRRRIVPTLSKGRSQPRWAAPNRQSHKKNRPGEGHPPDRRFSDRFRSQADEGDVVLVAHGAGGDGHRAHRLAGE</sequence>
<reference evidence="2 3" key="1">
    <citation type="submission" date="2023-06" db="EMBL/GenBank/DDBJ databases">
        <title>Azospirillum isscasensis sp.nov, a bacterium isolated from rhizosphere soil of rice.</title>
        <authorList>
            <person name="Wang H."/>
        </authorList>
    </citation>
    <scope>NUCLEOTIDE SEQUENCE [LARGE SCALE GENOMIC DNA]</scope>
    <source>
        <strain evidence="2 3">C340-1</strain>
    </source>
</reference>